<proteinExistence type="predicted"/>
<sequence length="53" mass="6056">MMASSTTGNEGPSHSPRISSNSRIDEQEELLPWPDQVSMQKFRLYKTQSVIFL</sequence>
<evidence type="ECO:0000313" key="3">
    <source>
        <dbReference type="Proteomes" id="UP001151532"/>
    </source>
</evidence>
<keyword evidence="3" id="KW-1185">Reference proteome</keyword>
<evidence type="ECO:0000256" key="1">
    <source>
        <dbReference type="SAM" id="MobiDB-lite"/>
    </source>
</evidence>
<dbReference type="EMBL" id="JAPFFK010000012">
    <property type="protein sequence ID" value="KAJ6731297.1"/>
    <property type="molecule type" value="Genomic_DNA"/>
</dbReference>
<organism evidence="2 3">
    <name type="scientific">Salix purpurea</name>
    <name type="common">Purple osier willow</name>
    <dbReference type="NCBI Taxonomy" id="77065"/>
    <lineage>
        <taxon>Eukaryota</taxon>
        <taxon>Viridiplantae</taxon>
        <taxon>Streptophyta</taxon>
        <taxon>Embryophyta</taxon>
        <taxon>Tracheophyta</taxon>
        <taxon>Spermatophyta</taxon>
        <taxon>Magnoliopsida</taxon>
        <taxon>eudicotyledons</taxon>
        <taxon>Gunneridae</taxon>
        <taxon>Pentapetalae</taxon>
        <taxon>rosids</taxon>
        <taxon>fabids</taxon>
        <taxon>Malpighiales</taxon>
        <taxon>Salicaceae</taxon>
        <taxon>Saliceae</taxon>
        <taxon>Salix</taxon>
    </lineage>
</organism>
<dbReference type="AlphaFoldDB" id="A0A9Q0UJR8"/>
<reference evidence="2" key="1">
    <citation type="submission" date="2022-11" db="EMBL/GenBank/DDBJ databases">
        <authorList>
            <person name="Hyden B.L."/>
            <person name="Feng K."/>
            <person name="Yates T."/>
            <person name="Jawdy S."/>
            <person name="Smart L.B."/>
            <person name="Muchero W."/>
        </authorList>
    </citation>
    <scope>NUCLEOTIDE SEQUENCE</scope>
    <source>
        <tissue evidence="2">Shoot tip</tissue>
    </source>
</reference>
<comment type="caution">
    <text evidence="2">The sequence shown here is derived from an EMBL/GenBank/DDBJ whole genome shotgun (WGS) entry which is preliminary data.</text>
</comment>
<feature type="compositionally biased region" description="Polar residues" evidence="1">
    <location>
        <begin position="1"/>
        <end position="22"/>
    </location>
</feature>
<name>A0A9Q0UJR8_SALPP</name>
<evidence type="ECO:0000313" key="2">
    <source>
        <dbReference type="EMBL" id="KAJ6731297.1"/>
    </source>
</evidence>
<accession>A0A9Q0UJR8</accession>
<dbReference type="Proteomes" id="UP001151532">
    <property type="component" value="Chromosome 18"/>
</dbReference>
<protein>
    <submittedName>
        <fullName evidence="2">Uncharacterized protein</fullName>
    </submittedName>
</protein>
<reference evidence="2" key="2">
    <citation type="journal article" date="2023" name="Int. J. Mol. Sci.">
        <title>De Novo Assembly and Annotation of 11 Diverse Shrub Willow (Salix) Genomes Reveals Novel Gene Organization in Sex-Linked Regions.</title>
        <authorList>
            <person name="Hyden B."/>
            <person name="Feng K."/>
            <person name="Yates T.B."/>
            <person name="Jawdy S."/>
            <person name="Cereghino C."/>
            <person name="Smart L.B."/>
            <person name="Muchero W."/>
        </authorList>
    </citation>
    <scope>NUCLEOTIDE SEQUENCE</scope>
    <source>
        <tissue evidence="2">Shoot tip</tissue>
    </source>
</reference>
<feature type="region of interest" description="Disordered" evidence="1">
    <location>
        <begin position="1"/>
        <end position="31"/>
    </location>
</feature>
<gene>
    <name evidence="2" type="ORF">OIU79_002601</name>
</gene>
<dbReference type="OrthoDB" id="405996at2759"/>